<keyword evidence="2" id="KW-0472">Membrane</keyword>
<feature type="compositionally biased region" description="Gly residues" evidence="1">
    <location>
        <begin position="110"/>
        <end position="120"/>
    </location>
</feature>
<organism evidence="3 4">
    <name type="scientific">Amanita muscaria (strain Koide BX008)</name>
    <dbReference type="NCBI Taxonomy" id="946122"/>
    <lineage>
        <taxon>Eukaryota</taxon>
        <taxon>Fungi</taxon>
        <taxon>Dikarya</taxon>
        <taxon>Basidiomycota</taxon>
        <taxon>Agaricomycotina</taxon>
        <taxon>Agaricomycetes</taxon>
        <taxon>Agaricomycetidae</taxon>
        <taxon>Agaricales</taxon>
        <taxon>Pluteineae</taxon>
        <taxon>Amanitaceae</taxon>
        <taxon>Amanita</taxon>
    </lineage>
</organism>
<dbReference type="OrthoDB" id="3023094at2759"/>
<dbReference type="InParanoid" id="A0A0C2WT50"/>
<reference evidence="3 4" key="1">
    <citation type="submission" date="2014-04" db="EMBL/GenBank/DDBJ databases">
        <title>Evolutionary Origins and Diversification of the Mycorrhizal Mutualists.</title>
        <authorList>
            <consortium name="DOE Joint Genome Institute"/>
            <consortium name="Mycorrhizal Genomics Consortium"/>
            <person name="Kohler A."/>
            <person name="Kuo A."/>
            <person name="Nagy L.G."/>
            <person name="Floudas D."/>
            <person name="Copeland A."/>
            <person name="Barry K.W."/>
            <person name="Cichocki N."/>
            <person name="Veneault-Fourrey C."/>
            <person name="LaButti K."/>
            <person name="Lindquist E.A."/>
            <person name="Lipzen A."/>
            <person name="Lundell T."/>
            <person name="Morin E."/>
            <person name="Murat C."/>
            <person name="Riley R."/>
            <person name="Ohm R."/>
            <person name="Sun H."/>
            <person name="Tunlid A."/>
            <person name="Henrissat B."/>
            <person name="Grigoriev I.V."/>
            <person name="Hibbett D.S."/>
            <person name="Martin F."/>
        </authorList>
    </citation>
    <scope>NUCLEOTIDE SEQUENCE [LARGE SCALE GENOMIC DNA]</scope>
    <source>
        <strain evidence="3 4">Koide BX008</strain>
    </source>
</reference>
<accession>A0A0C2WT50</accession>
<evidence type="ECO:0000313" key="3">
    <source>
        <dbReference type="EMBL" id="KIL59926.1"/>
    </source>
</evidence>
<feature type="transmembrane region" description="Helical" evidence="2">
    <location>
        <begin position="153"/>
        <end position="171"/>
    </location>
</feature>
<name>A0A0C2WT50_AMAMK</name>
<protein>
    <submittedName>
        <fullName evidence="3">Uncharacterized protein</fullName>
    </submittedName>
</protein>
<keyword evidence="4" id="KW-1185">Reference proteome</keyword>
<evidence type="ECO:0000256" key="1">
    <source>
        <dbReference type="SAM" id="MobiDB-lite"/>
    </source>
</evidence>
<feature type="region of interest" description="Disordered" evidence="1">
    <location>
        <begin position="96"/>
        <end position="122"/>
    </location>
</feature>
<evidence type="ECO:0000256" key="2">
    <source>
        <dbReference type="SAM" id="Phobius"/>
    </source>
</evidence>
<keyword evidence="2" id="KW-1133">Transmembrane helix</keyword>
<dbReference type="AlphaFoldDB" id="A0A0C2WT50"/>
<dbReference type="HOGENOM" id="CLU_1168263_0_0_1"/>
<dbReference type="EMBL" id="KN818307">
    <property type="protein sequence ID" value="KIL59926.1"/>
    <property type="molecule type" value="Genomic_DNA"/>
</dbReference>
<sequence>MVSKRFEICNHTCPHKRAQSGRRKEGHRDCYVYPVNGSACKNHAKNAKLHPECSIECPAFSGQTTRPLTNEDWVMWASAVSDIYPKLREQIPPQFQVQDDDSDVEIDNGVRGGSSSGGGATAQSTPYPGIFPVHPEKLVPDDKQYKYLVLKRFNFKVVLSTFACSLVVAYSAFADNLARNDMSRVNYAHGIPYNICMLFAFLSIACHAMGAVVSGRGAVLCSDPDLIGEKHHTEKEFK</sequence>
<dbReference type="Proteomes" id="UP000054549">
    <property type="component" value="Unassembled WGS sequence"/>
</dbReference>
<gene>
    <name evidence="3" type="ORF">M378DRAFT_199973</name>
</gene>
<feature type="non-terminal residue" evidence="3">
    <location>
        <position position="238"/>
    </location>
</feature>
<proteinExistence type="predicted"/>
<keyword evidence="2" id="KW-0812">Transmembrane</keyword>
<feature type="transmembrane region" description="Helical" evidence="2">
    <location>
        <begin position="191"/>
        <end position="213"/>
    </location>
</feature>
<evidence type="ECO:0000313" key="4">
    <source>
        <dbReference type="Proteomes" id="UP000054549"/>
    </source>
</evidence>